<reference evidence="6 7" key="1">
    <citation type="submission" date="2020-08" db="EMBL/GenBank/DDBJ databases">
        <title>Genomic Encyclopedia of Type Strains, Phase IV (KMG-IV): sequencing the most valuable type-strain genomes for metagenomic binning, comparative biology and taxonomic classification.</title>
        <authorList>
            <person name="Goeker M."/>
        </authorList>
    </citation>
    <scope>NUCLEOTIDE SEQUENCE [LARGE SCALE GENOMIC DNA]</scope>
    <source>
        <strain evidence="6 7">DSM 23958</strain>
    </source>
</reference>
<feature type="transmembrane region" description="Helical" evidence="4">
    <location>
        <begin position="138"/>
        <end position="159"/>
    </location>
</feature>
<comment type="caution">
    <text evidence="6">The sequence shown here is derived from an EMBL/GenBank/DDBJ whole genome shotgun (WGS) entry which is preliminary data.</text>
</comment>
<dbReference type="InterPro" id="IPR036890">
    <property type="entry name" value="HATPase_C_sf"/>
</dbReference>
<dbReference type="Gene3D" id="3.30.450.40">
    <property type="match status" value="1"/>
</dbReference>
<dbReference type="PANTHER" id="PTHR43547:SF2">
    <property type="entry name" value="HYBRID SIGNAL TRANSDUCTION HISTIDINE KINASE C"/>
    <property type="match status" value="1"/>
</dbReference>
<dbReference type="OrthoDB" id="9785691at2"/>
<evidence type="ECO:0000313" key="6">
    <source>
        <dbReference type="EMBL" id="MBB5205511.1"/>
    </source>
</evidence>
<feature type="domain" description="Histidine kinase" evidence="5">
    <location>
        <begin position="490"/>
        <end position="692"/>
    </location>
</feature>
<proteinExistence type="predicted"/>
<feature type="transmembrane region" description="Helical" evidence="4">
    <location>
        <begin position="41"/>
        <end position="63"/>
    </location>
</feature>
<keyword evidence="3" id="KW-0597">Phosphoprotein</keyword>
<keyword evidence="4" id="KW-0812">Transmembrane</keyword>
<evidence type="ECO:0000256" key="2">
    <source>
        <dbReference type="ARBA" id="ARBA00012438"/>
    </source>
</evidence>
<evidence type="ECO:0000256" key="1">
    <source>
        <dbReference type="ARBA" id="ARBA00000085"/>
    </source>
</evidence>
<dbReference type="EMBL" id="JACHHO010000004">
    <property type="protein sequence ID" value="MBB5205511.1"/>
    <property type="molecule type" value="Genomic_DNA"/>
</dbReference>
<gene>
    <name evidence="6" type="ORF">HNQ51_002830</name>
</gene>
<organism evidence="6 7">
    <name type="scientific">Inhella inkyongensis</name>
    <dbReference type="NCBI Taxonomy" id="392593"/>
    <lineage>
        <taxon>Bacteria</taxon>
        <taxon>Pseudomonadati</taxon>
        <taxon>Pseudomonadota</taxon>
        <taxon>Betaproteobacteria</taxon>
        <taxon>Burkholderiales</taxon>
        <taxon>Sphaerotilaceae</taxon>
        <taxon>Inhella</taxon>
    </lineage>
</organism>
<dbReference type="GO" id="GO:0000155">
    <property type="term" value="F:phosphorelay sensor kinase activity"/>
    <property type="evidence" value="ECO:0007669"/>
    <property type="project" value="InterPro"/>
</dbReference>
<name>A0A840SAI9_9BURK</name>
<evidence type="ECO:0000259" key="5">
    <source>
        <dbReference type="PROSITE" id="PS50109"/>
    </source>
</evidence>
<dbReference type="Pfam" id="PF02518">
    <property type="entry name" value="HATPase_c"/>
    <property type="match status" value="1"/>
</dbReference>
<feature type="transmembrane region" description="Helical" evidence="4">
    <location>
        <begin position="6"/>
        <end position="29"/>
    </location>
</feature>
<dbReference type="InterPro" id="IPR003018">
    <property type="entry name" value="GAF"/>
</dbReference>
<dbReference type="SMART" id="SM00387">
    <property type="entry name" value="HATPase_c"/>
    <property type="match status" value="1"/>
</dbReference>
<feature type="transmembrane region" description="Helical" evidence="4">
    <location>
        <begin position="83"/>
        <end position="102"/>
    </location>
</feature>
<comment type="catalytic activity">
    <reaction evidence="1">
        <text>ATP + protein L-histidine = ADP + protein N-phospho-L-histidine.</text>
        <dbReference type="EC" id="2.7.13.3"/>
    </reaction>
</comment>
<dbReference type="InterPro" id="IPR036097">
    <property type="entry name" value="HisK_dim/P_sf"/>
</dbReference>
<dbReference type="RefSeq" id="WP_138856560.1">
    <property type="nucleotide sequence ID" value="NZ_CP040709.1"/>
</dbReference>
<protein>
    <recommendedName>
        <fullName evidence="2">histidine kinase</fullName>
        <ecNumber evidence="2">2.7.13.3</ecNumber>
    </recommendedName>
</protein>
<dbReference type="InterPro" id="IPR004358">
    <property type="entry name" value="Sig_transdc_His_kin-like_C"/>
</dbReference>
<keyword evidence="6" id="KW-0808">Transferase</keyword>
<accession>A0A840SAI9</accession>
<dbReference type="Gene3D" id="3.30.565.10">
    <property type="entry name" value="Histidine kinase-like ATPase, C-terminal domain"/>
    <property type="match status" value="1"/>
</dbReference>
<dbReference type="SUPFAM" id="SSF55781">
    <property type="entry name" value="GAF domain-like"/>
    <property type="match status" value="1"/>
</dbReference>
<dbReference type="InterPro" id="IPR014265">
    <property type="entry name" value="XrtA/PrsK"/>
</dbReference>
<dbReference type="Proteomes" id="UP000554837">
    <property type="component" value="Unassembled WGS sequence"/>
</dbReference>
<dbReference type="CDD" id="cd00082">
    <property type="entry name" value="HisKA"/>
    <property type="match status" value="1"/>
</dbReference>
<dbReference type="AlphaFoldDB" id="A0A840SAI9"/>
<keyword evidence="4" id="KW-0472">Membrane</keyword>
<dbReference type="SUPFAM" id="SSF47384">
    <property type="entry name" value="Homodimeric domain of signal transducing histidine kinase"/>
    <property type="match status" value="1"/>
</dbReference>
<evidence type="ECO:0000256" key="3">
    <source>
        <dbReference type="ARBA" id="ARBA00022553"/>
    </source>
</evidence>
<dbReference type="EC" id="2.7.13.3" evidence="2"/>
<dbReference type="Gene3D" id="1.10.287.130">
    <property type="match status" value="1"/>
</dbReference>
<dbReference type="InterPro" id="IPR005467">
    <property type="entry name" value="His_kinase_dom"/>
</dbReference>
<sequence>MTLEAFDFAAAAAFGAAAVFLLAALALQWRASRQSLNLQIGGGRLLIGAVAVSGLWALGLGLGQGWVEVDSTWLVWAIDGLDWARQGLWIAFLFALLGWPLLRRPSAPLDWAAWTVLSLGALSLVAAALPWLPTSRAIWLRGMAGLGFAVFGLLLIEQLYRNVGEDGRWRVKPSCIGLGAMYGFDLYVYAESSLLGGADAQLLALRPVVHLLGLPLVLLGAGRGVGFLTRFQVSRSAAFHSATLLLVGVYLLLVASLGYWVRYTGGAWGPALQVLILVAALLLMTVTLMSGSARARLRVGISKHFFRYRYDYRQEWLRFTAALSAHDSPENTGQTVIRSLAGLIESPGGGLWMLDSAGTEFQMVANWNYDRRQIREPADSPFLAELRASAWIVDLDGARRQRGIDAKANLPAWLLEDRNAALLVPLQAKAQQVGFVVLLTPRTPIDLDWEVRDLLKTAASQAGGYLAMLRATEQLLEARKFDAFNRMSAFVVHDLKNIVAQLSLMLRNAERHGDNPEFRQDMLETIEHSLEKMRQLMLQLREGERPTGVVSGVALRPIAERLQRVAAQRGRDLLLELSQDVSTRGHEDRIERVIGHAVQNAFDASTPAQSVRLCMEVKASSVQIRVIDEGCGMSADFVRERLFKPFQTTKSHGMGIGAFESLQYVNELGGKMTVDSEPGRGTCVTFLLPLFHLPRGNDLNEATGA</sequence>
<dbReference type="PRINTS" id="PR00344">
    <property type="entry name" value="BCTRLSENSOR"/>
</dbReference>
<feature type="transmembrane region" description="Helical" evidence="4">
    <location>
        <begin position="171"/>
        <end position="190"/>
    </location>
</feature>
<dbReference type="PANTHER" id="PTHR43547">
    <property type="entry name" value="TWO-COMPONENT HISTIDINE KINASE"/>
    <property type="match status" value="1"/>
</dbReference>
<dbReference type="InterPro" id="IPR003594">
    <property type="entry name" value="HATPase_dom"/>
</dbReference>
<dbReference type="InterPro" id="IPR029016">
    <property type="entry name" value="GAF-like_dom_sf"/>
</dbReference>
<feature type="transmembrane region" description="Helical" evidence="4">
    <location>
        <begin position="242"/>
        <end position="261"/>
    </location>
</feature>
<dbReference type="SMART" id="SM00388">
    <property type="entry name" value="HisKA"/>
    <property type="match status" value="1"/>
</dbReference>
<dbReference type="NCBIfam" id="TIGR02916">
    <property type="entry name" value="PEP_his_kin"/>
    <property type="match status" value="1"/>
</dbReference>
<feature type="transmembrane region" description="Helical" evidence="4">
    <location>
        <begin position="111"/>
        <end position="132"/>
    </location>
</feature>
<feature type="transmembrane region" description="Helical" evidence="4">
    <location>
        <begin position="202"/>
        <end position="221"/>
    </location>
</feature>
<evidence type="ECO:0000256" key="4">
    <source>
        <dbReference type="SAM" id="Phobius"/>
    </source>
</evidence>
<keyword evidence="7" id="KW-1185">Reference proteome</keyword>
<dbReference type="PROSITE" id="PS50109">
    <property type="entry name" value="HIS_KIN"/>
    <property type="match status" value="1"/>
</dbReference>
<dbReference type="Pfam" id="PF13492">
    <property type="entry name" value="GAF_3"/>
    <property type="match status" value="1"/>
</dbReference>
<dbReference type="SUPFAM" id="SSF55874">
    <property type="entry name" value="ATPase domain of HSP90 chaperone/DNA topoisomerase II/histidine kinase"/>
    <property type="match status" value="1"/>
</dbReference>
<keyword evidence="4" id="KW-1133">Transmembrane helix</keyword>
<dbReference type="InterPro" id="IPR003661">
    <property type="entry name" value="HisK_dim/P_dom"/>
</dbReference>
<keyword evidence="6" id="KW-0418">Kinase</keyword>
<evidence type="ECO:0000313" key="7">
    <source>
        <dbReference type="Proteomes" id="UP000554837"/>
    </source>
</evidence>
<feature type="transmembrane region" description="Helical" evidence="4">
    <location>
        <begin position="267"/>
        <end position="288"/>
    </location>
</feature>